<dbReference type="PROSITE" id="PS51257">
    <property type="entry name" value="PROKAR_LIPOPROTEIN"/>
    <property type="match status" value="1"/>
</dbReference>
<sequence length="454" mass="47248">MKRPRPSLVAAAAVIASLALTACSGPSVASGSDDASGAPAAAAGGPDFDGVTPAKKITFWSSNPGGSGDVTQEIIDAFTAQTGIEVELVPAANYEDVAQKFQAAQAGGSLPDVLTLSDVWWFRYYLNDQIIPLGDALQAAEVDTDDYLPVFYGDYQYAGEQWAVPFARSTPLFYYNKAQWEAAGLPDRGPQTWQEFAEWAPKLAAVNGGKPAFEWPDIAGYAGWIAQDLLWGWGGSWSAKDSFDITADSDASVEALQFLQDSIDKEGWAAQAAKDAGADLAAGGTSATIASSGSFAGIQKTLDSAGNPFELGAAPLPGGPAATTGVSPTGGTGVAIPKGIPVENQLAAAEFIAFLTNPENTVKFSAATGYIPVDTSADTTALRKAAPIIGVAIDQAGQTRSQDWARVFLPGGDQAMNAAIQSIATQKAPVKDTMADLRSTLEQIYSSQVEPHLK</sequence>
<dbReference type="EMBL" id="SGWX01000001">
    <property type="protein sequence ID" value="RZS62967.1"/>
    <property type="molecule type" value="Genomic_DNA"/>
</dbReference>
<dbReference type="RefSeq" id="WP_130416389.1">
    <property type="nucleotide sequence ID" value="NZ_SGWX01000001.1"/>
</dbReference>
<dbReference type="InterPro" id="IPR006059">
    <property type="entry name" value="SBP"/>
</dbReference>
<dbReference type="Pfam" id="PF13416">
    <property type="entry name" value="SBP_bac_8"/>
    <property type="match status" value="1"/>
</dbReference>
<dbReference type="CDD" id="cd14748">
    <property type="entry name" value="PBP2_UgpB"/>
    <property type="match status" value="1"/>
</dbReference>
<comment type="caution">
    <text evidence="3">The sequence shown here is derived from an EMBL/GenBank/DDBJ whole genome shotgun (WGS) entry which is preliminary data.</text>
</comment>
<protein>
    <submittedName>
        <fullName evidence="3">Carbohydrate ABC transporter substrate-binding protein (CUT1 family)</fullName>
    </submittedName>
</protein>
<evidence type="ECO:0000256" key="1">
    <source>
        <dbReference type="SAM" id="MobiDB-lite"/>
    </source>
</evidence>
<dbReference type="SUPFAM" id="SSF53850">
    <property type="entry name" value="Periplasmic binding protein-like II"/>
    <property type="match status" value="1"/>
</dbReference>
<reference evidence="3 4" key="1">
    <citation type="submission" date="2019-02" db="EMBL/GenBank/DDBJ databases">
        <title>Sequencing the genomes of 1000 actinobacteria strains.</title>
        <authorList>
            <person name="Klenk H.-P."/>
        </authorList>
    </citation>
    <scope>NUCLEOTIDE SEQUENCE [LARGE SCALE GENOMIC DNA]</scope>
    <source>
        <strain evidence="3 4">DSM 16932</strain>
    </source>
</reference>
<feature type="region of interest" description="Disordered" evidence="1">
    <location>
        <begin position="309"/>
        <end position="330"/>
    </location>
</feature>
<keyword evidence="2" id="KW-0732">Signal</keyword>
<dbReference type="OrthoDB" id="2510110at2"/>
<evidence type="ECO:0000256" key="2">
    <source>
        <dbReference type="SAM" id="SignalP"/>
    </source>
</evidence>
<keyword evidence="4" id="KW-1185">Reference proteome</keyword>
<accession>A0A4Q7M793</accession>
<gene>
    <name evidence="3" type="ORF">EV386_3324</name>
</gene>
<dbReference type="AlphaFoldDB" id="A0A4Q7M793"/>
<dbReference type="Gene3D" id="3.40.190.10">
    <property type="entry name" value="Periplasmic binding protein-like II"/>
    <property type="match status" value="1"/>
</dbReference>
<feature type="chain" id="PRO_5038918054" evidence="2">
    <location>
        <begin position="30"/>
        <end position="454"/>
    </location>
</feature>
<dbReference type="Proteomes" id="UP000293852">
    <property type="component" value="Unassembled WGS sequence"/>
</dbReference>
<evidence type="ECO:0000313" key="4">
    <source>
        <dbReference type="Proteomes" id="UP000293852"/>
    </source>
</evidence>
<dbReference type="PANTHER" id="PTHR43649:SF30">
    <property type="entry name" value="ABC TRANSPORTER SUBSTRATE-BINDING PROTEIN"/>
    <property type="match status" value="1"/>
</dbReference>
<proteinExistence type="predicted"/>
<name>A0A4Q7M793_9MICO</name>
<evidence type="ECO:0000313" key="3">
    <source>
        <dbReference type="EMBL" id="RZS62967.1"/>
    </source>
</evidence>
<organism evidence="3 4">
    <name type="scientific">Xylanimonas ulmi</name>
    <dbReference type="NCBI Taxonomy" id="228973"/>
    <lineage>
        <taxon>Bacteria</taxon>
        <taxon>Bacillati</taxon>
        <taxon>Actinomycetota</taxon>
        <taxon>Actinomycetes</taxon>
        <taxon>Micrococcales</taxon>
        <taxon>Promicromonosporaceae</taxon>
        <taxon>Xylanimonas</taxon>
    </lineage>
</organism>
<dbReference type="PANTHER" id="PTHR43649">
    <property type="entry name" value="ARABINOSE-BINDING PROTEIN-RELATED"/>
    <property type="match status" value="1"/>
</dbReference>
<feature type="compositionally biased region" description="Low complexity" evidence="1">
    <location>
        <begin position="311"/>
        <end position="327"/>
    </location>
</feature>
<dbReference type="InterPro" id="IPR050490">
    <property type="entry name" value="Bact_solute-bd_prot1"/>
</dbReference>
<feature type="signal peptide" evidence="2">
    <location>
        <begin position="1"/>
        <end position="29"/>
    </location>
</feature>